<evidence type="ECO:0000313" key="2">
    <source>
        <dbReference type="EMBL" id="OUS47198.1"/>
    </source>
</evidence>
<dbReference type="Proteomes" id="UP000195557">
    <property type="component" value="Unassembled WGS sequence"/>
</dbReference>
<dbReference type="AlphaFoldDB" id="A0A1Y5IC88"/>
<protein>
    <submittedName>
        <fullName evidence="2">Uncharacterized protein</fullName>
    </submittedName>
</protein>
<proteinExistence type="predicted"/>
<evidence type="ECO:0000256" key="1">
    <source>
        <dbReference type="SAM" id="MobiDB-lite"/>
    </source>
</evidence>
<accession>A0A1Y5IC88</accession>
<feature type="region of interest" description="Disordered" evidence="1">
    <location>
        <begin position="1"/>
        <end position="65"/>
    </location>
</feature>
<sequence>MTLAHPPAAAATARRTRTLSHQNPNRAPHDARTHARGSPRRAHGRDRSPRRRVAMCGRRDVVERP</sequence>
<name>A0A1Y5IC88_OSTTA</name>
<gene>
    <name evidence="2" type="ORF">BE221DRAFT_72090</name>
</gene>
<dbReference type="EMBL" id="KZ155778">
    <property type="protein sequence ID" value="OUS47198.1"/>
    <property type="molecule type" value="Genomic_DNA"/>
</dbReference>
<organism evidence="2">
    <name type="scientific">Ostreococcus tauri</name>
    <name type="common">Marine green alga</name>
    <dbReference type="NCBI Taxonomy" id="70448"/>
    <lineage>
        <taxon>Eukaryota</taxon>
        <taxon>Viridiplantae</taxon>
        <taxon>Chlorophyta</taxon>
        <taxon>Mamiellophyceae</taxon>
        <taxon>Mamiellales</taxon>
        <taxon>Bathycoccaceae</taxon>
        <taxon>Ostreococcus</taxon>
    </lineage>
</organism>
<reference evidence="2" key="1">
    <citation type="submission" date="2017-04" db="EMBL/GenBank/DDBJ databases">
        <title>Population genomics of picophytoplankton unveils novel chromosome hypervariability.</title>
        <authorList>
            <consortium name="DOE Joint Genome Institute"/>
            <person name="Blanc-Mathieu R."/>
            <person name="Krasovec M."/>
            <person name="Hebrard M."/>
            <person name="Yau S."/>
            <person name="Desgranges E."/>
            <person name="Martin J."/>
            <person name="Schackwitz W."/>
            <person name="Kuo A."/>
            <person name="Salin G."/>
            <person name="Donnadieu C."/>
            <person name="Desdevises Y."/>
            <person name="Sanchez-Ferandin S."/>
            <person name="Moreau H."/>
            <person name="Rivals E."/>
            <person name="Grigoriev I.V."/>
            <person name="Grimsley N."/>
            <person name="Eyre-Walker A."/>
            <person name="Piganeau G."/>
        </authorList>
    </citation>
    <scope>NUCLEOTIDE SEQUENCE [LARGE SCALE GENOMIC DNA]</scope>
    <source>
        <strain evidence="2">RCC 1115</strain>
    </source>
</reference>
<feature type="compositionally biased region" description="Basic residues" evidence="1">
    <location>
        <begin position="34"/>
        <end position="53"/>
    </location>
</feature>